<sequence length="593" mass="63747">MSRLSPGPSWTVLPEPPNTSPAPTPRSDPASDLGDDEEDNFDAPPGKRKAIESPVSVPRPQKLARFNDNNQHEKRAEVSQSGKRTNGTAPSSLTQPPKIAKTSRPSFLSQPARAQPVRPEKGKDRASSGQSSSSLSDHISTMLEKQTARLKRAEIARKTARKTTGSRRVSNSDLIRAVQKPSSGSEVSSAATRVRRVSVRRFPRGRRPPSTSVIELTDSSGSARRRRARVDDPIIISSSDADTPPRQPRPSQTPISRKAGPKLPPPSNAEVICISDSDDDNVPAPSPATAVLHILEPSPTLPSAPSIIVESENEIVVDLEQQVPENSYYELMEPESNFDEELARSELQRQAEELFSYINLDPPEPNFADPITSLIAYDDCNTAQDTHVPAPDILTHATLPSSEKASGTSSSDAVPVEITSQRIVVDTISHLESSPSSKIPMVASEVPSQTHATVPTIAKPSITWNYTPPTTNPFFARALAFNAKALKKPLPLVAQVSNEPNATTFFAAPAASPAIVGSSIAKILPEPLMDEQASDAPTARNNPASSPSPDHLLSCDGDRSVFSPIVDEATVEALQQLPQIDSRDDIRASSDSQ</sequence>
<dbReference type="Proteomes" id="UP001195769">
    <property type="component" value="Unassembled WGS sequence"/>
</dbReference>
<feature type="region of interest" description="Disordered" evidence="1">
    <location>
        <begin position="532"/>
        <end position="558"/>
    </location>
</feature>
<feature type="compositionally biased region" description="Polar residues" evidence="1">
    <location>
        <begin position="78"/>
        <end position="95"/>
    </location>
</feature>
<name>A0AAD4E4Z4_9AGAM</name>
<dbReference type="RefSeq" id="XP_041225238.1">
    <property type="nucleotide sequence ID" value="XM_041371664.1"/>
</dbReference>
<feature type="compositionally biased region" description="Pro residues" evidence="1">
    <location>
        <begin position="14"/>
        <end position="26"/>
    </location>
</feature>
<protein>
    <submittedName>
        <fullName evidence="2">Uncharacterized protein</fullName>
    </submittedName>
</protein>
<accession>A0AAD4E4Z4</accession>
<evidence type="ECO:0000256" key="1">
    <source>
        <dbReference type="SAM" id="MobiDB-lite"/>
    </source>
</evidence>
<feature type="compositionally biased region" description="Low complexity" evidence="1">
    <location>
        <begin position="233"/>
        <end position="256"/>
    </location>
</feature>
<comment type="caution">
    <text evidence="2">The sequence shown here is derived from an EMBL/GenBank/DDBJ whole genome shotgun (WGS) entry which is preliminary data.</text>
</comment>
<keyword evidence="3" id="KW-1185">Reference proteome</keyword>
<proteinExistence type="predicted"/>
<feature type="compositionally biased region" description="Polar residues" evidence="1">
    <location>
        <begin position="213"/>
        <end position="222"/>
    </location>
</feature>
<feature type="region of interest" description="Disordered" evidence="1">
    <location>
        <begin position="1"/>
        <end position="285"/>
    </location>
</feature>
<reference evidence="2" key="1">
    <citation type="journal article" date="2020" name="New Phytol.">
        <title>Comparative genomics reveals dynamic genome evolution in host specialist ectomycorrhizal fungi.</title>
        <authorList>
            <person name="Lofgren L.A."/>
            <person name="Nguyen N.H."/>
            <person name="Vilgalys R."/>
            <person name="Ruytinx J."/>
            <person name="Liao H.L."/>
            <person name="Branco S."/>
            <person name="Kuo A."/>
            <person name="LaButti K."/>
            <person name="Lipzen A."/>
            <person name="Andreopoulos W."/>
            <person name="Pangilinan J."/>
            <person name="Riley R."/>
            <person name="Hundley H."/>
            <person name="Na H."/>
            <person name="Barry K."/>
            <person name="Grigoriev I.V."/>
            <person name="Stajich J.E."/>
            <person name="Kennedy P.G."/>
        </authorList>
    </citation>
    <scope>NUCLEOTIDE SEQUENCE</scope>
    <source>
        <strain evidence="2">FC203</strain>
    </source>
</reference>
<feature type="compositionally biased region" description="Basic residues" evidence="1">
    <location>
        <begin position="193"/>
        <end position="207"/>
    </location>
</feature>
<organism evidence="2 3">
    <name type="scientific">Suillus fuscotomentosus</name>
    <dbReference type="NCBI Taxonomy" id="1912939"/>
    <lineage>
        <taxon>Eukaryota</taxon>
        <taxon>Fungi</taxon>
        <taxon>Dikarya</taxon>
        <taxon>Basidiomycota</taxon>
        <taxon>Agaricomycotina</taxon>
        <taxon>Agaricomycetes</taxon>
        <taxon>Agaricomycetidae</taxon>
        <taxon>Boletales</taxon>
        <taxon>Suillineae</taxon>
        <taxon>Suillaceae</taxon>
        <taxon>Suillus</taxon>
    </lineage>
</organism>
<dbReference type="GeneID" id="64665962"/>
<evidence type="ECO:0000313" key="3">
    <source>
        <dbReference type="Proteomes" id="UP001195769"/>
    </source>
</evidence>
<feature type="compositionally biased region" description="Polar residues" evidence="1">
    <location>
        <begin position="539"/>
        <end position="548"/>
    </location>
</feature>
<dbReference type="AlphaFoldDB" id="A0AAD4E4Z4"/>
<feature type="compositionally biased region" description="Low complexity" evidence="1">
    <location>
        <begin position="127"/>
        <end position="140"/>
    </location>
</feature>
<evidence type="ECO:0000313" key="2">
    <source>
        <dbReference type="EMBL" id="KAG1899662.1"/>
    </source>
</evidence>
<gene>
    <name evidence="2" type="ORF">F5891DRAFT_391024</name>
</gene>
<dbReference type="EMBL" id="JABBWK010000031">
    <property type="protein sequence ID" value="KAG1899662.1"/>
    <property type="molecule type" value="Genomic_DNA"/>
</dbReference>